<dbReference type="Pfam" id="PF17854">
    <property type="entry name" value="FtsK_alpha"/>
    <property type="match status" value="1"/>
</dbReference>
<evidence type="ECO:0000256" key="6">
    <source>
        <dbReference type="ARBA" id="ARBA00022839"/>
    </source>
</evidence>
<dbReference type="GO" id="GO:0006281">
    <property type="term" value="P:DNA repair"/>
    <property type="evidence" value="ECO:0007669"/>
    <property type="project" value="UniProtKB-KW"/>
</dbReference>
<dbReference type="GO" id="GO:0003677">
    <property type="term" value="F:DNA binding"/>
    <property type="evidence" value="ECO:0007669"/>
    <property type="project" value="UniProtKB-KW"/>
</dbReference>
<dbReference type="InterPro" id="IPR041027">
    <property type="entry name" value="FtsK_alpha"/>
</dbReference>
<evidence type="ECO:0000256" key="2">
    <source>
        <dbReference type="ARBA" id="ARBA00022722"/>
    </source>
</evidence>
<dbReference type="InterPro" id="IPR038726">
    <property type="entry name" value="PDDEXK_AddAB-type"/>
</dbReference>
<dbReference type="Proteomes" id="UP001204953">
    <property type="component" value="Unassembled WGS sequence"/>
</dbReference>
<keyword evidence="4" id="KW-0227">DNA damage</keyword>
<evidence type="ECO:0000256" key="7">
    <source>
        <dbReference type="ARBA" id="ARBA00022840"/>
    </source>
</evidence>
<dbReference type="GO" id="GO:0004386">
    <property type="term" value="F:helicase activity"/>
    <property type="evidence" value="ECO:0007669"/>
    <property type="project" value="UniProtKB-KW"/>
</dbReference>
<evidence type="ECO:0000259" key="12">
    <source>
        <dbReference type="PROSITE" id="PS50901"/>
    </source>
</evidence>
<dbReference type="Gene3D" id="3.30.980.40">
    <property type="match status" value="1"/>
</dbReference>
<dbReference type="Pfam" id="PF01580">
    <property type="entry name" value="FtsK_SpoIIIE"/>
    <property type="match status" value="1"/>
</dbReference>
<dbReference type="Pfam" id="PF12705">
    <property type="entry name" value="PDDEXK_1"/>
    <property type="match status" value="1"/>
</dbReference>
<dbReference type="Gene3D" id="3.30.420.10">
    <property type="entry name" value="Ribonuclease H-like superfamily/Ribonuclease H"/>
    <property type="match status" value="1"/>
</dbReference>
<proteinExistence type="inferred from homology"/>
<dbReference type="SUPFAM" id="SSF52540">
    <property type="entry name" value="P-loop containing nucleoside triphosphate hydrolases"/>
    <property type="match status" value="1"/>
</dbReference>
<dbReference type="InterPro" id="IPR050206">
    <property type="entry name" value="FtsK/SpoIIIE/SftA"/>
</dbReference>
<dbReference type="Gene3D" id="3.40.50.300">
    <property type="entry name" value="P-loop containing nucleotide triphosphate hydrolases"/>
    <property type="match status" value="1"/>
</dbReference>
<dbReference type="PANTHER" id="PTHR22683">
    <property type="entry name" value="SPORULATION PROTEIN RELATED"/>
    <property type="match status" value="1"/>
</dbReference>
<keyword evidence="14" id="KW-1185">Reference proteome</keyword>
<keyword evidence="6" id="KW-0378">Hydrolase</keyword>
<dbReference type="InterPro" id="IPR002562">
    <property type="entry name" value="3'-5'_exonuclease_dom"/>
</dbReference>
<evidence type="ECO:0000256" key="10">
    <source>
        <dbReference type="PROSITE-ProRule" id="PRU00289"/>
    </source>
</evidence>
<name>A0AAE3GRQ8_9CYAN</name>
<organism evidence="13 14">
    <name type="scientific">Limnofasciculus baicalensis BBK-W-15</name>
    <dbReference type="NCBI Taxonomy" id="2699891"/>
    <lineage>
        <taxon>Bacteria</taxon>
        <taxon>Bacillati</taxon>
        <taxon>Cyanobacteriota</taxon>
        <taxon>Cyanophyceae</taxon>
        <taxon>Coleofasciculales</taxon>
        <taxon>Coleofasciculaceae</taxon>
        <taxon>Limnofasciculus</taxon>
        <taxon>Limnofasciculus baicalensis</taxon>
    </lineage>
</organism>
<dbReference type="InterPro" id="IPR011604">
    <property type="entry name" value="PDDEXK-like_dom_sf"/>
</dbReference>
<comment type="caution">
    <text evidence="13">The sequence shown here is derived from an EMBL/GenBank/DDBJ whole genome shotgun (WGS) entry which is preliminary data.</text>
</comment>
<dbReference type="GO" id="GO:0008408">
    <property type="term" value="F:3'-5' exonuclease activity"/>
    <property type="evidence" value="ECO:0007669"/>
    <property type="project" value="InterPro"/>
</dbReference>
<protein>
    <submittedName>
        <fullName evidence="13">FtsK/SpoIIIE domain-containing protein</fullName>
    </submittedName>
</protein>
<dbReference type="PANTHER" id="PTHR22683:SF1">
    <property type="entry name" value="TYPE VII SECRETION SYSTEM PROTEIN ESSC"/>
    <property type="match status" value="1"/>
</dbReference>
<evidence type="ECO:0000256" key="1">
    <source>
        <dbReference type="ARBA" id="ARBA00006474"/>
    </source>
</evidence>
<dbReference type="InterPro" id="IPR012337">
    <property type="entry name" value="RNaseH-like_sf"/>
</dbReference>
<evidence type="ECO:0000256" key="5">
    <source>
        <dbReference type="ARBA" id="ARBA00022806"/>
    </source>
</evidence>
<keyword evidence="9" id="KW-0234">DNA repair</keyword>
<dbReference type="PROSITE" id="PS50901">
    <property type="entry name" value="FTSK"/>
    <property type="match status" value="1"/>
</dbReference>
<gene>
    <name evidence="13" type="ORF">NJ959_09710</name>
</gene>
<feature type="region of interest" description="Disordered" evidence="11">
    <location>
        <begin position="507"/>
        <end position="529"/>
    </location>
</feature>
<reference evidence="13" key="1">
    <citation type="submission" date="2022-06" db="EMBL/GenBank/DDBJ databases">
        <title>New cyanobacteria of genus Symplocastrum in benthos of Lake Baikal.</title>
        <authorList>
            <person name="Sorokovikova E."/>
            <person name="Tikhonova I."/>
            <person name="Krasnopeev A."/>
            <person name="Evseev P."/>
            <person name="Gladkikh A."/>
            <person name="Belykh O."/>
        </authorList>
    </citation>
    <scope>NUCLEOTIDE SEQUENCE</scope>
    <source>
        <strain evidence="13">BBK-W-15</strain>
    </source>
</reference>
<keyword evidence="5" id="KW-0347">Helicase</keyword>
<evidence type="ECO:0000256" key="11">
    <source>
        <dbReference type="SAM" id="MobiDB-lite"/>
    </source>
</evidence>
<evidence type="ECO:0000256" key="4">
    <source>
        <dbReference type="ARBA" id="ARBA00022763"/>
    </source>
</evidence>
<evidence type="ECO:0000313" key="13">
    <source>
        <dbReference type="EMBL" id="MCP2728742.1"/>
    </source>
</evidence>
<dbReference type="SMART" id="SM00474">
    <property type="entry name" value="35EXOc"/>
    <property type="match status" value="1"/>
</dbReference>
<sequence length="893" mass="101128">MPYLTSSNEISSLITQLTSYPILWLDTEVADWDTPNPRLSLIQVLANPTDLTGECAYVMDVLDKPELVSDFVRQIMVNPQIEKVFHNASFDVRYLGGKTQAVNITCTYKMVKKLTRNKQQNSLQVSNKKLKTLAVELCHFDSVDKEEQASDWGKRPLREKQLQYAKMDVVYLAHVHRSLLEWQGRDNRDREENLSEPLTVKAQDTPFSVTHVRVAFECPRLFYLVYRFGGRNLFLPPNHQKGIGSIFHKLAEDFIQIAKGDPQFTALFEAPIEELKVDAIASQMQQLFYNIVFFPYLQFSIKENPTQATALHQIWQGLTKLIPHWAALLVKNRQYCQADTLINKTFIASELKIDHTFTLPDNIQQKLTGKLDSLVFNFEDNRLGVVEFKTYQPVEVSAQLAQVALYSYLLWQKEKVPVDSRVYCVLPEFKEYHYTWEQLENTVHQLTTYKLQQMREWLSWEAPQPNPPPPTTQSHLCDICPQKEKCQTFFNEENLTAQPPSLHSLLPRRGGKGEEDSPVISPPLTRGAGGVKPAIDPDIIGNQLVETLASFNIGVEYLGATIGVAFIRVKLKPNSGVKINSILKLSADLQVQLGIANPPLIAPQPGYVSIDLPRKDRQIASFQDYIKFEPKSVNNPVRIAIGVDLNGKLIEADLSDPNTCHFLVGGTTGSGKSEFLRSLLLSLLYRHSPSHLKIALVDPKRVTFPEFEQIPWLLAPVVKDSENAIALMDNLVAEMQRRYQKFEQSGSPHLDDYNKYLIKQQKLPIPRLVCIFDEYADFMTEKDTRNPLEQSIKRLGAMARAAGIHLIISTQRPEAKVVTPIIRSNLPGRVALRTASEADSAIILGGKQTEAAYLLGKGDLLYQVGSQLQRLQSLFAQTIELKEISNIDNQILK</sequence>
<dbReference type="Pfam" id="PF01612">
    <property type="entry name" value="DNA_pol_A_exo1"/>
    <property type="match status" value="1"/>
</dbReference>
<dbReference type="Gene3D" id="3.90.320.10">
    <property type="match status" value="1"/>
</dbReference>
<dbReference type="InterPro" id="IPR036397">
    <property type="entry name" value="RNaseH_sf"/>
</dbReference>
<keyword evidence="3 10" id="KW-0547">Nucleotide-binding</keyword>
<keyword evidence="7 10" id="KW-0067">ATP-binding</keyword>
<evidence type="ECO:0000256" key="3">
    <source>
        <dbReference type="ARBA" id="ARBA00022741"/>
    </source>
</evidence>
<evidence type="ECO:0000256" key="9">
    <source>
        <dbReference type="ARBA" id="ARBA00023204"/>
    </source>
</evidence>
<dbReference type="SUPFAM" id="SSF53098">
    <property type="entry name" value="Ribonuclease H-like"/>
    <property type="match status" value="1"/>
</dbReference>
<feature type="domain" description="FtsK" evidence="12">
    <location>
        <begin position="647"/>
        <end position="841"/>
    </location>
</feature>
<dbReference type="EMBL" id="JAMZMM010000072">
    <property type="protein sequence ID" value="MCP2728742.1"/>
    <property type="molecule type" value="Genomic_DNA"/>
</dbReference>
<dbReference type="RefSeq" id="WP_254011537.1">
    <property type="nucleotide sequence ID" value="NZ_JAMZMM010000072.1"/>
</dbReference>
<dbReference type="AlphaFoldDB" id="A0AAE3GRQ8"/>
<evidence type="ECO:0000256" key="8">
    <source>
        <dbReference type="ARBA" id="ARBA00023125"/>
    </source>
</evidence>
<evidence type="ECO:0000313" key="14">
    <source>
        <dbReference type="Proteomes" id="UP001204953"/>
    </source>
</evidence>
<dbReference type="GO" id="GO:0005524">
    <property type="term" value="F:ATP binding"/>
    <property type="evidence" value="ECO:0007669"/>
    <property type="project" value="UniProtKB-UniRule"/>
</dbReference>
<dbReference type="InterPro" id="IPR027417">
    <property type="entry name" value="P-loop_NTPase"/>
</dbReference>
<keyword evidence="8" id="KW-0238">DNA-binding</keyword>
<comment type="similarity">
    <text evidence="1">Belongs to the FtsK/SpoIIIE/SftA family.</text>
</comment>
<dbReference type="InterPro" id="IPR002543">
    <property type="entry name" value="FtsK_dom"/>
</dbReference>
<feature type="binding site" evidence="10">
    <location>
        <begin position="666"/>
        <end position="673"/>
    </location>
    <ligand>
        <name>ATP</name>
        <dbReference type="ChEBI" id="CHEBI:30616"/>
    </ligand>
</feature>
<accession>A0AAE3GRQ8</accession>
<keyword evidence="6" id="KW-0269">Exonuclease</keyword>
<keyword evidence="2" id="KW-0540">Nuclease</keyword>